<reference evidence="1 2" key="1">
    <citation type="journal article" date="2013" name="BMC Genomics">
        <title>Genomics-driven discovery of the pneumocandin biosynthetic gene cluster in the fungus Glarea lozoyensis.</title>
        <authorList>
            <person name="Chen L."/>
            <person name="Yue Q."/>
            <person name="Zhang X."/>
            <person name="Xiang M."/>
            <person name="Wang C."/>
            <person name="Li S."/>
            <person name="Che Y."/>
            <person name="Ortiz-Lopez F.J."/>
            <person name="Bills G.F."/>
            <person name="Liu X."/>
            <person name="An Z."/>
        </authorList>
    </citation>
    <scope>NUCLEOTIDE SEQUENCE [LARGE SCALE GENOMIC DNA]</scope>
    <source>
        <strain evidence="2">ATCC 20868 / MF5171</strain>
    </source>
</reference>
<protein>
    <submittedName>
        <fullName evidence="1">Uncharacterized protein</fullName>
    </submittedName>
</protein>
<dbReference type="HOGENOM" id="CLU_1082015_0_0_1"/>
<dbReference type="GeneID" id="19470994"/>
<accession>S3DIM1</accession>
<organism evidence="1 2">
    <name type="scientific">Glarea lozoyensis (strain ATCC 20868 / MF5171)</name>
    <dbReference type="NCBI Taxonomy" id="1116229"/>
    <lineage>
        <taxon>Eukaryota</taxon>
        <taxon>Fungi</taxon>
        <taxon>Dikarya</taxon>
        <taxon>Ascomycota</taxon>
        <taxon>Pezizomycotina</taxon>
        <taxon>Leotiomycetes</taxon>
        <taxon>Helotiales</taxon>
        <taxon>Helotiaceae</taxon>
        <taxon>Glarea</taxon>
    </lineage>
</organism>
<gene>
    <name evidence="1" type="ORF">GLAREA_11953</name>
</gene>
<proteinExistence type="predicted"/>
<dbReference type="AlphaFoldDB" id="S3DIM1"/>
<dbReference type="KEGG" id="glz:GLAREA_11953"/>
<dbReference type="Proteomes" id="UP000016922">
    <property type="component" value="Unassembled WGS sequence"/>
</dbReference>
<evidence type="ECO:0000313" key="1">
    <source>
        <dbReference type="EMBL" id="EPE31871.1"/>
    </source>
</evidence>
<evidence type="ECO:0000313" key="2">
    <source>
        <dbReference type="Proteomes" id="UP000016922"/>
    </source>
</evidence>
<dbReference type="RefSeq" id="XP_008080926.1">
    <property type="nucleotide sequence ID" value="XM_008082735.1"/>
</dbReference>
<dbReference type="EMBL" id="KE145360">
    <property type="protein sequence ID" value="EPE31871.1"/>
    <property type="molecule type" value="Genomic_DNA"/>
</dbReference>
<name>S3DIM1_GLAL2</name>
<keyword evidence="2" id="KW-1185">Reference proteome</keyword>
<sequence>MDCHHFQLLYENLCNNGFPGLKPFELTWDDFYQEVETSKKLVMAKAGKESFQYRMYELYRKVQEYYYGSEGPPVPGCRPPSINDRKLEPYNGFSMELVAKVFDLACANPPAPELMHNGLPIGAFFCVTENAYPALWGPDRKHLNRLEQQLRGHIVIKNVNLRGKNKFGPSGLGVMVLWSEFSSPEAAAWDAELQAAKVETDAFLEFFCNKIVTKTDTDGAIGIFSIPIHKAYAEWESGLGKSTILSRIRPRIHLRRG</sequence>